<keyword evidence="3" id="KW-1185">Reference proteome</keyword>
<dbReference type="OrthoDB" id="8611311at2"/>
<dbReference type="EMBL" id="LT960612">
    <property type="protein sequence ID" value="SON52107.1"/>
    <property type="molecule type" value="Genomic_DNA"/>
</dbReference>
<feature type="domain" description="Phasin" evidence="1">
    <location>
        <begin position="9"/>
        <end position="108"/>
    </location>
</feature>
<organism evidence="2 3">
    <name type="scientific">Vibrio tapetis subsp. tapetis</name>
    <dbReference type="NCBI Taxonomy" id="1671868"/>
    <lineage>
        <taxon>Bacteria</taxon>
        <taxon>Pseudomonadati</taxon>
        <taxon>Pseudomonadota</taxon>
        <taxon>Gammaproteobacteria</taxon>
        <taxon>Vibrionales</taxon>
        <taxon>Vibrionaceae</taxon>
        <taxon>Vibrio</taxon>
    </lineage>
</organism>
<gene>
    <name evidence="2" type="ORF">VTAP4600_B0496</name>
</gene>
<sequence length="116" mass="12710">MSSQETFKAFTSQVESVVNPFYSFNQLVSKNIETLSKIQLESVQAYSSLGNETLQSLANIKQPQDLASHSTKQMEVMSKFSQQLLEDGQKLSQLGQDFKTAADELAASSIPATKSA</sequence>
<dbReference type="InterPro" id="IPR014176">
    <property type="entry name" value="Phasin_subfam-3"/>
</dbReference>
<evidence type="ECO:0000313" key="2">
    <source>
        <dbReference type="EMBL" id="SON52107.1"/>
    </source>
</evidence>
<dbReference type="InterPro" id="IPR018968">
    <property type="entry name" value="Phasin"/>
</dbReference>
<dbReference type="Proteomes" id="UP000235828">
    <property type="component" value="Chromosome B"/>
</dbReference>
<dbReference type="Pfam" id="PF09361">
    <property type="entry name" value="Phasin_2"/>
    <property type="match status" value="1"/>
</dbReference>
<reference evidence="2 3" key="1">
    <citation type="submission" date="2017-10" db="EMBL/GenBank/DDBJ databases">
        <authorList>
            <person name="Banno H."/>
            <person name="Chua N.-H."/>
        </authorList>
    </citation>
    <scope>NUCLEOTIDE SEQUENCE [LARGE SCALE GENOMIC DNA]</scope>
    <source>
        <strain evidence="2">Vibrio tapetis CECT4600</strain>
    </source>
</reference>
<evidence type="ECO:0000313" key="3">
    <source>
        <dbReference type="Proteomes" id="UP000235828"/>
    </source>
</evidence>
<name>A0A2N8ZJN4_9VIBR</name>
<dbReference type="RefSeq" id="WP_102524432.1">
    <property type="nucleotide sequence ID" value="NZ_LT960612.1"/>
</dbReference>
<dbReference type="AlphaFoldDB" id="A0A2N8ZJN4"/>
<protein>
    <submittedName>
        <fullName evidence="2">Phasin family protein</fullName>
    </submittedName>
</protein>
<proteinExistence type="predicted"/>
<dbReference type="KEGG" id="vta:B0496"/>
<dbReference type="NCBIfam" id="TIGR02809">
    <property type="entry name" value="phasin_3"/>
    <property type="match status" value="1"/>
</dbReference>
<evidence type="ECO:0000259" key="1">
    <source>
        <dbReference type="Pfam" id="PF09361"/>
    </source>
</evidence>
<accession>A0A2N8ZJN4</accession>